<dbReference type="NCBIfam" id="TIGR03349">
    <property type="entry name" value="IV_VI_DotU"/>
    <property type="match status" value="1"/>
</dbReference>
<dbReference type="PANTHER" id="PTHR38033">
    <property type="entry name" value="MEMBRANE PROTEIN-RELATED"/>
    <property type="match status" value="1"/>
</dbReference>
<feature type="domain" description="Type IV / VI secretion system DotU" evidence="2">
    <location>
        <begin position="45"/>
        <end position="244"/>
    </location>
</feature>
<dbReference type="InterPro" id="IPR017732">
    <property type="entry name" value="T4/T6SS_DotU"/>
</dbReference>
<dbReference type="InterPro" id="IPR038522">
    <property type="entry name" value="T4/T6SS_DotU_sf"/>
</dbReference>
<reference evidence="3" key="1">
    <citation type="submission" date="2021-11" db="EMBL/GenBank/DDBJ databases">
        <authorList>
            <person name="Rodrigo-Torres L."/>
            <person name="Arahal R. D."/>
            <person name="Lucena T."/>
        </authorList>
    </citation>
    <scope>NUCLEOTIDE SEQUENCE</scope>
    <source>
        <strain evidence="3">CECT 7928</strain>
    </source>
</reference>
<evidence type="ECO:0000256" key="1">
    <source>
        <dbReference type="SAM" id="Phobius"/>
    </source>
</evidence>
<dbReference type="NCBIfam" id="NF038228">
    <property type="entry name" value="IcmH_DotU_IVB"/>
    <property type="match status" value="1"/>
</dbReference>
<dbReference type="Gene3D" id="1.25.40.590">
    <property type="entry name" value="Type IV / VI secretion system, DotU"/>
    <property type="match status" value="1"/>
</dbReference>
<evidence type="ECO:0000313" key="4">
    <source>
        <dbReference type="Proteomes" id="UP000838748"/>
    </source>
</evidence>
<protein>
    <recommendedName>
        <fullName evidence="2">Type IV / VI secretion system DotU domain-containing protein</fullName>
    </recommendedName>
</protein>
<comment type="caution">
    <text evidence="3">The sequence shown here is derived from an EMBL/GenBank/DDBJ whole genome shotgun (WGS) entry which is preliminary data.</text>
</comment>
<sequence>MTNLVENMTGGQLAQYDSLLFDNVENINKDQDYWFQLRGNNINIFIDAATPLLGATLRIRQLGECENVADLYYQAVEEIKAIEIELTEARHQRAEILAYRYILCSFIDEAVMSTSWGANSMWAECSLLTRFHNETWGGEKVYSILSRLESEPNKFKDLLAFIYLCMNLGFEGRYKVMTNGREEFENVLAGLHDTLQKVNEFEPEALSDPYANVSKTPHRMSKQLSPFTVFSGFAVTLAIVFSCFFVALHSKSADVLQQLNQLL</sequence>
<dbReference type="Proteomes" id="UP000838748">
    <property type="component" value="Unassembled WGS sequence"/>
</dbReference>
<keyword evidence="1" id="KW-0812">Transmembrane</keyword>
<dbReference type="Pfam" id="PF09850">
    <property type="entry name" value="DotU"/>
    <property type="match status" value="1"/>
</dbReference>
<dbReference type="PANTHER" id="PTHR38033:SF1">
    <property type="entry name" value="DOTU FAMILY TYPE IV_VI SECRETION SYSTEM PROTEIN"/>
    <property type="match status" value="1"/>
</dbReference>
<evidence type="ECO:0000313" key="3">
    <source>
        <dbReference type="EMBL" id="CAH0537439.1"/>
    </source>
</evidence>
<gene>
    <name evidence="3" type="ORF">VMF7928_01110</name>
</gene>
<dbReference type="EMBL" id="CAKLDM010000001">
    <property type="protein sequence ID" value="CAH0537439.1"/>
    <property type="molecule type" value="Genomic_DNA"/>
</dbReference>
<keyword evidence="1" id="KW-0472">Membrane</keyword>
<proteinExistence type="predicted"/>
<accession>A0ABM9A153</accession>
<organism evidence="3 4">
    <name type="scientific">Vibrio marisflavi CECT 7928</name>
    <dbReference type="NCBI Taxonomy" id="634439"/>
    <lineage>
        <taxon>Bacteria</taxon>
        <taxon>Pseudomonadati</taxon>
        <taxon>Pseudomonadota</taxon>
        <taxon>Gammaproteobacteria</taxon>
        <taxon>Vibrionales</taxon>
        <taxon>Vibrionaceae</taxon>
        <taxon>Vibrio</taxon>
    </lineage>
</organism>
<keyword evidence="4" id="KW-1185">Reference proteome</keyword>
<keyword evidence="1" id="KW-1133">Transmembrane helix</keyword>
<name>A0ABM9A153_9VIBR</name>
<feature type="transmembrane region" description="Helical" evidence="1">
    <location>
        <begin position="227"/>
        <end position="248"/>
    </location>
</feature>
<evidence type="ECO:0000259" key="2">
    <source>
        <dbReference type="Pfam" id="PF09850"/>
    </source>
</evidence>